<accession>A0A0R1VQE9</accession>
<organism evidence="1 2">
    <name type="scientific">Lactobacillus kitasatonis DSM 16761 = JCM 1039</name>
    <dbReference type="NCBI Taxonomy" id="1423767"/>
    <lineage>
        <taxon>Bacteria</taxon>
        <taxon>Bacillati</taxon>
        <taxon>Bacillota</taxon>
        <taxon>Bacilli</taxon>
        <taxon>Lactobacillales</taxon>
        <taxon>Lactobacillaceae</taxon>
        <taxon>Lactobacillus</taxon>
    </lineage>
</organism>
<dbReference type="EMBL" id="AZFU01000016">
    <property type="protein sequence ID" value="KRM04937.1"/>
    <property type="molecule type" value="Genomic_DNA"/>
</dbReference>
<dbReference type="eggNOG" id="ENOG5030H73">
    <property type="taxonomic scope" value="Bacteria"/>
</dbReference>
<evidence type="ECO:0000313" key="2">
    <source>
        <dbReference type="Proteomes" id="UP000051307"/>
    </source>
</evidence>
<sequence length="147" mass="17428">MKLDELAAKQVINDEVIDHFDEDFYGDFYDFFVNFMKFKELTGQMKKDPDEVEFVFYLKNDDDHYGYKLVFDHDLRFLPEKSDISAAVLEVESVEDFEKSRDAAIKEFAQKFSAENQHDLIQNFNVEIGKLFDQYDLGKDNTCYVLR</sequence>
<gene>
    <name evidence="1" type="ORF">FC59_GL000349</name>
</gene>
<name>A0A0R1VQE9_9LACO</name>
<protein>
    <submittedName>
        <fullName evidence="1">Uncharacterized protein</fullName>
    </submittedName>
</protein>
<dbReference type="Proteomes" id="UP000051307">
    <property type="component" value="Unassembled WGS sequence"/>
</dbReference>
<reference evidence="1 2" key="1">
    <citation type="journal article" date="2015" name="Genome Announc.">
        <title>Expanding the biotechnology potential of lactobacilli through comparative genomics of 213 strains and associated genera.</title>
        <authorList>
            <person name="Sun Z."/>
            <person name="Harris H.M."/>
            <person name="McCann A."/>
            <person name="Guo C."/>
            <person name="Argimon S."/>
            <person name="Zhang W."/>
            <person name="Yang X."/>
            <person name="Jeffery I.B."/>
            <person name="Cooney J.C."/>
            <person name="Kagawa T.F."/>
            <person name="Liu W."/>
            <person name="Song Y."/>
            <person name="Salvetti E."/>
            <person name="Wrobel A."/>
            <person name="Rasinkangas P."/>
            <person name="Parkhill J."/>
            <person name="Rea M.C."/>
            <person name="O'Sullivan O."/>
            <person name="Ritari J."/>
            <person name="Douillard F.P."/>
            <person name="Paul Ross R."/>
            <person name="Yang R."/>
            <person name="Briner A.E."/>
            <person name="Felis G.E."/>
            <person name="de Vos W.M."/>
            <person name="Barrangou R."/>
            <person name="Klaenhammer T.R."/>
            <person name="Caufield P.W."/>
            <person name="Cui Y."/>
            <person name="Zhang H."/>
            <person name="O'Toole P.W."/>
        </authorList>
    </citation>
    <scope>NUCLEOTIDE SEQUENCE [LARGE SCALE GENOMIC DNA]</scope>
    <source>
        <strain evidence="1 2">DSM 16761</strain>
    </source>
</reference>
<dbReference type="PATRIC" id="fig|1423767.3.peg.362"/>
<dbReference type="AlphaFoldDB" id="A0A0R1VQE9"/>
<evidence type="ECO:0000313" key="1">
    <source>
        <dbReference type="EMBL" id="KRM04937.1"/>
    </source>
</evidence>
<proteinExistence type="predicted"/>
<dbReference type="RefSeq" id="WP_025015575.1">
    <property type="nucleotide sequence ID" value="NZ_AZFU01000016.1"/>
</dbReference>
<dbReference type="OrthoDB" id="2319495at2"/>
<comment type="caution">
    <text evidence="1">The sequence shown here is derived from an EMBL/GenBank/DDBJ whole genome shotgun (WGS) entry which is preliminary data.</text>
</comment>